<organism evidence="1">
    <name type="scientific">Rhizophora mucronata</name>
    <name type="common">Asiatic mangrove</name>
    <dbReference type="NCBI Taxonomy" id="61149"/>
    <lineage>
        <taxon>Eukaryota</taxon>
        <taxon>Viridiplantae</taxon>
        <taxon>Streptophyta</taxon>
        <taxon>Embryophyta</taxon>
        <taxon>Tracheophyta</taxon>
        <taxon>Spermatophyta</taxon>
        <taxon>Magnoliopsida</taxon>
        <taxon>eudicotyledons</taxon>
        <taxon>Gunneridae</taxon>
        <taxon>Pentapetalae</taxon>
        <taxon>rosids</taxon>
        <taxon>fabids</taxon>
        <taxon>Malpighiales</taxon>
        <taxon>Rhizophoraceae</taxon>
        <taxon>Rhizophora</taxon>
    </lineage>
</organism>
<reference evidence="1" key="1">
    <citation type="submission" date="2018-02" db="EMBL/GenBank/DDBJ databases">
        <title>Rhizophora mucronata_Transcriptome.</title>
        <authorList>
            <person name="Meera S.P."/>
            <person name="Sreeshan A."/>
            <person name="Augustine A."/>
        </authorList>
    </citation>
    <scope>NUCLEOTIDE SEQUENCE</scope>
    <source>
        <tissue evidence="1">Leaf</tissue>
    </source>
</reference>
<name>A0A2P2KN00_RHIMU</name>
<dbReference type="AlphaFoldDB" id="A0A2P2KN00"/>
<proteinExistence type="predicted"/>
<accession>A0A2P2KN00</accession>
<evidence type="ECO:0000313" key="1">
    <source>
        <dbReference type="EMBL" id="MBX07110.1"/>
    </source>
</evidence>
<dbReference type="EMBL" id="GGEC01026626">
    <property type="protein sequence ID" value="MBX07110.1"/>
    <property type="molecule type" value="Transcribed_RNA"/>
</dbReference>
<protein>
    <submittedName>
        <fullName evidence="1">Uncharacterized protein LOC105116390 isoform X4</fullName>
    </submittedName>
</protein>
<sequence length="87" mass="9737">MRNEPRKKEIADIERVFCGVAVEGRGGHLVGFIEASRSVCWIVVSHVDCSSFVHTHFLLSQSLQSQGIGDNQTDSPTSSFLRKFMLR</sequence>